<dbReference type="GO" id="GO:1990594">
    <property type="term" value="F:L-altrarate dehydratase activity"/>
    <property type="evidence" value="ECO:0007669"/>
    <property type="project" value="InterPro"/>
</dbReference>
<dbReference type="Pfam" id="PF13378">
    <property type="entry name" value="MR_MLE_C"/>
    <property type="match status" value="1"/>
</dbReference>
<evidence type="ECO:0000256" key="3">
    <source>
        <dbReference type="PIRSR" id="PIRSR633978-1"/>
    </source>
</evidence>
<dbReference type="GO" id="GO:0008867">
    <property type="term" value="F:galactarate dehydratase activity"/>
    <property type="evidence" value="ECO:0007669"/>
    <property type="project" value="InterPro"/>
</dbReference>
<dbReference type="SUPFAM" id="SSF51604">
    <property type="entry name" value="Enolase C-terminal domain-like"/>
    <property type="match status" value="1"/>
</dbReference>
<dbReference type="InterPro" id="IPR029065">
    <property type="entry name" value="Enolase_C-like"/>
</dbReference>
<accession>A0A7V8UAF5</accession>
<dbReference type="SFLD" id="SFLDS00001">
    <property type="entry name" value="Enolase"/>
    <property type="match status" value="1"/>
</dbReference>
<dbReference type="InterPro" id="IPR029017">
    <property type="entry name" value="Enolase-like_N"/>
</dbReference>
<dbReference type="SUPFAM" id="SSF54826">
    <property type="entry name" value="Enolase N-terminal domain-like"/>
    <property type="match status" value="1"/>
</dbReference>
<evidence type="ECO:0000313" key="9">
    <source>
        <dbReference type="Proteomes" id="UP000572407"/>
    </source>
</evidence>
<dbReference type="InterPro" id="IPR013342">
    <property type="entry name" value="Mandelate_racemase_C"/>
</dbReference>
<dbReference type="PROSITE" id="PS00909">
    <property type="entry name" value="MR_MLE_2"/>
    <property type="match status" value="1"/>
</dbReference>
<comment type="cofactor">
    <cofactor evidence="5">
        <name>Mg(2+)</name>
        <dbReference type="ChEBI" id="CHEBI:18420"/>
    </cofactor>
    <text evidence="5">Binds 1 Mg(2+) ion per subunit.</text>
</comment>
<dbReference type="PANTHER" id="PTHR13794">
    <property type="entry name" value="ENOLASE SUPERFAMILY, MANDELATE RACEMASE"/>
    <property type="match status" value="1"/>
</dbReference>
<dbReference type="Proteomes" id="UP000572407">
    <property type="component" value="Unassembled WGS sequence"/>
</dbReference>
<dbReference type="AlphaFoldDB" id="A0A7V8UAF5"/>
<evidence type="ECO:0000256" key="2">
    <source>
        <dbReference type="ARBA" id="ARBA00022842"/>
    </source>
</evidence>
<dbReference type="Gene3D" id="3.30.390.10">
    <property type="entry name" value="Enolase-like, N-terminal domain"/>
    <property type="match status" value="1"/>
</dbReference>
<evidence type="ECO:0000259" key="7">
    <source>
        <dbReference type="SMART" id="SM00922"/>
    </source>
</evidence>
<evidence type="ECO:0000256" key="6">
    <source>
        <dbReference type="PIRSR" id="PIRSR633978-4"/>
    </source>
</evidence>
<dbReference type="InterPro" id="IPR018110">
    <property type="entry name" value="Mandel_Rmase/mucon_lact_enz_CS"/>
</dbReference>
<feature type="binding site" evidence="5">
    <location>
        <position position="212"/>
    </location>
    <ligand>
        <name>Mg(2+)</name>
        <dbReference type="ChEBI" id="CHEBI:18420"/>
    </ligand>
</feature>
<dbReference type="PANTHER" id="PTHR13794:SF58">
    <property type="entry name" value="MITOCHONDRIAL ENOLASE SUPERFAMILY MEMBER 1"/>
    <property type="match status" value="1"/>
</dbReference>
<dbReference type="InterPro" id="IPR013341">
    <property type="entry name" value="Mandelate_racemase_N_dom"/>
</dbReference>
<dbReference type="Gene3D" id="3.20.20.120">
    <property type="entry name" value="Enolase-like C-terminal domain"/>
    <property type="match status" value="1"/>
</dbReference>
<keyword evidence="1 5" id="KW-0479">Metal-binding</keyword>
<feature type="active site" description="Proton donor/acceptor" evidence="3">
    <location>
        <position position="314"/>
    </location>
</feature>
<feature type="binding site" evidence="5">
    <location>
        <position position="238"/>
    </location>
    <ligand>
        <name>Mg(2+)</name>
        <dbReference type="ChEBI" id="CHEBI:18420"/>
    </ligand>
</feature>
<proteinExistence type="predicted"/>
<evidence type="ECO:0000256" key="1">
    <source>
        <dbReference type="ARBA" id="ARBA00022723"/>
    </source>
</evidence>
<dbReference type="SMART" id="SM00922">
    <property type="entry name" value="MR_MLE"/>
    <property type="match status" value="1"/>
</dbReference>
<name>A0A7V8UAF5_9PSED</name>
<feature type="binding site" evidence="4">
    <location>
        <begin position="68"/>
        <end position="69"/>
    </location>
    <ligand>
        <name>substrate</name>
    </ligand>
</feature>
<evidence type="ECO:0000256" key="5">
    <source>
        <dbReference type="PIRSR" id="PIRSR633978-3"/>
    </source>
</evidence>
<dbReference type="Pfam" id="PF02746">
    <property type="entry name" value="MR_MLE_N"/>
    <property type="match status" value="1"/>
</dbReference>
<feature type="binding site" evidence="4">
    <location>
        <position position="181"/>
    </location>
    <ligand>
        <name>substrate</name>
    </ligand>
</feature>
<reference evidence="8 9" key="1">
    <citation type="submission" date="2019-06" db="EMBL/GenBank/DDBJ databases">
        <title>Analysis of the biodiversity of Brassica napus bacterial endophytes for the selection of potential efficient biofertilizers for rapeseed crops.</title>
        <authorList>
            <person name="Jimenez-Gomez A."/>
            <person name="Saati-Santamaria Z."/>
            <person name="Menendez E."/>
            <person name="Rivas R."/>
            <person name="Mateos P.F."/>
            <person name="Velazquez E."/>
            <person name="Garcia-Fraile P."/>
        </authorList>
    </citation>
    <scope>NUCLEOTIDE SEQUENCE [LARGE SCALE GENOMIC DNA]</scope>
    <source>
        <strain evidence="8 9">CDVBN10</strain>
    </source>
</reference>
<keyword evidence="2 5" id="KW-0460">Magnesium</keyword>
<feature type="site" description="Increases basicity of active site His" evidence="6">
    <location>
        <position position="287"/>
    </location>
</feature>
<evidence type="ECO:0000256" key="4">
    <source>
        <dbReference type="PIRSR" id="PIRSR633978-2"/>
    </source>
</evidence>
<feature type="binding site" evidence="4">
    <location>
        <position position="334"/>
    </location>
    <ligand>
        <name>substrate</name>
    </ligand>
</feature>
<protein>
    <submittedName>
        <fullName evidence="8">Mandelate racemase/muconate lactonizing enzyme family protein</fullName>
    </submittedName>
</protein>
<sequence length="384" mass="42574">MQDTPQLSADDDRIAWVRVASVYLPLANPISDAKVLTGRQKPMTEIAILFVEIETRDGHHGLGFSYSKRAGGPGQFAHAQEVAPSLIGENPSDISKLWDKLCWAGASVGRSGLATQAIGAFDVALWDLKAKRANLSLARLLGAHRDSVQCYNTSGGFLHTPLDQLMLNTDISREKGIGGIKLKVGQPDQALDLHRVSSIRKHLGDDFPLMVDANQQWDRPTAQRMCRRLEPFNLVWIEEPLDCYDAEGHAALAQQFDTPIATGEMLTSVAEHWEFIKLRAADYLMPDAPRVGGITPYLKVQALAEQAGLMIAPHFAMELHIHLAATYSREPWVEHFEWLEPLFNERMETRDGRMLVPTRPGLGLSLSERVAGWTAGQAEFGQRP</sequence>
<dbReference type="InterPro" id="IPR036849">
    <property type="entry name" value="Enolase-like_C_sf"/>
</dbReference>
<dbReference type="CDD" id="cd03316">
    <property type="entry name" value="MR_like"/>
    <property type="match status" value="1"/>
</dbReference>
<evidence type="ECO:0000313" key="8">
    <source>
        <dbReference type="EMBL" id="MBA1377271.1"/>
    </source>
</evidence>
<dbReference type="InterPro" id="IPR046945">
    <property type="entry name" value="RHMD-like"/>
</dbReference>
<feature type="domain" description="Mandelate racemase/muconate lactonizing enzyme C-terminal" evidence="7">
    <location>
        <begin position="162"/>
        <end position="259"/>
    </location>
</feature>
<feature type="binding site" evidence="5">
    <location>
        <position position="264"/>
    </location>
    <ligand>
        <name>Mg(2+)</name>
        <dbReference type="ChEBI" id="CHEBI:18420"/>
    </ligand>
</feature>
<dbReference type="RefSeq" id="WP_181287150.1">
    <property type="nucleotide sequence ID" value="NZ_VDLV01000007.1"/>
</dbReference>
<dbReference type="GO" id="GO:0009063">
    <property type="term" value="P:amino acid catabolic process"/>
    <property type="evidence" value="ECO:0007669"/>
    <property type="project" value="InterPro"/>
</dbReference>
<dbReference type="GO" id="GO:0000287">
    <property type="term" value="F:magnesium ion binding"/>
    <property type="evidence" value="ECO:0007669"/>
    <property type="project" value="TreeGrafter"/>
</dbReference>
<organism evidence="8 9">
    <name type="scientific">Pseudomonas brassicacearum subsp. neoaurantiaca</name>
    <dbReference type="NCBI Taxonomy" id="494916"/>
    <lineage>
        <taxon>Bacteria</taxon>
        <taxon>Pseudomonadati</taxon>
        <taxon>Pseudomonadota</taxon>
        <taxon>Gammaproteobacteria</taxon>
        <taxon>Pseudomonadales</taxon>
        <taxon>Pseudomonadaceae</taxon>
        <taxon>Pseudomonas</taxon>
    </lineage>
</organism>
<dbReference type="GO" id="GO:0016052">
    <property type="term" value="P:carbohydrate catabolic process"/>
    <property type="evidence" value="ECO:0007669"/>
    <property type="project" value="TreeGrafter"/>
</dbReference>
<dbReference type="SFLD" id="SFLDG00179">
    <property type="entry name" value="mandelate_racemase"/>
    <property type="match status" value="1"/>
</dbReference>
<dbReference type="NCBIfam" id="NF047820">
    <property type="entry name" value="TalGalacDh"/>
    <property type="match status" value="1"/>
</dbReference>
<comment type="caution">
    <text evidence="8">The sequence shown here is derived from an EMBL/GenBank/DDBJ whole genome shotgun (WGS) entry which is preliminary data.</text>
</comment>
<dbReference type="SFLD" id="SFLDF00134">
    <property type="entry name" value="L-talarate/galactarate_dehydra"/>
    <property type="match status" value="1"/>
</dbReference>
<feature type="binding site" evidence="4">
    <location>
        <begin position="32"/>
        <end position="34"/>
    </location>
    <ligand>
        <name>substrate</name>
    </ligand>
</feature>
<dbReference type="EMBL" id="VDLV01000007">
    <property type="protein sequence ID" value="MBA1377271.1"/>
    <property type="molecule type" value="Genomic_DNA"/>
</dbReference>
<dbReference type="InterPro" id="IPR033978">
    <property type="entry name" value="L-talarate_dehydratase"/>
</dbReference>
<feature type="active site" description="Proton acceptor" evidence="3">
    <location>
        <position position="183"/>
    </location>
</feature>
<gene>
    <name evidence="8" type="ORF">FHK92_05475</name>
</gene>
<feature type="binding site" evidence="4">
    <location>
        <position position="214"/>
    </location>
    <ligand>
        <name>substrate</name>
    </ligand>
</feature>